<keyword evidence="1" id="KW-0732">Signal</keyword>
<dbReference type="RefSeq" id="WP_011397381.1">
    <property type="nucleotide sequence ID" value="NC_007645.1"/>
</dbReference>
<dbReference type="InterPro" id="IPR036249">
    <property type="entry name" value="Thioredoxin-like_sf"/>
</dbReference>
<sequence length="152" mass="17213">MRRVLLMLAAWMIASAASAEVKPFTADSVKAIQQQWDGEPYLMVLWSIDCPPCHKELEMLGSLLKDDPDLAVTLVSTDQDMPEAQVRETLAQYKIESADNWRFADPVPARLRQAIDPSWYGELPRSYFVSSNGERKGRSGLLSEDAIRNWLQ</sequence>
<dbReference type="EMBL" id="CP000155">
    <property type="protein sequence ID" value="ABC30313.1"/>
    <property type="molecule type" value="Genomic_DNA"/>
</dbReference>
<evidence type="ECO:0000313" key="3">
    <source>
        <dbReference type="EMBL" id="ABC30313.1"/>
    </source>
</evidence>
<evidence type="ECO:0000259" key="2">
    <source>
        <dbReference type="PROSITE" id="PS51352"/>
    </source>
</evidence>
<dbReference type="OrthoDB" id="5956088at2"/>
<reference evidence="3 4" key="1">
    <citation type="journal article" date="2005" name="Nucleic Acids Res.">
        <title>Genomic blueprint of Hahella chejuensis, a marine microbe producing an algicidal agent.</title>
        <authorList>
            <person name="Jeong H."/>
            <person name="Yim J.H."/>
            <person name="Lee C."/>
            <person name="Choi S.-H."/>
            <person name="Park Y.K."/>
            <person name="Yoon S.H."/>
            <person name="Hur C.-G."/>
            <person name="Kang H.-Y."/>
            <person name="Kim D."/>
            <person name="Lee H.H."/>
            <person name="Park K.H."/>
            <person name="Park S.-H."/>
            <person name="Park H.-S."/>
            <person name="Lee H.K."/>
            <person name="Oh T.K."/>
            <person name="Kim J.F."/>
        </authorList>
    </citation>
    <scope>NUCLEOTIDE SEQUENCE [LARGE SCALE GENOMIC DNA]</scope>
    <source>
        <strain evidence="3 4">KCTC 2396</strain>
    </source>
</reference>
<dbReference type="Proteomes" id="UP000000238">
    <property type="component" value="Chromosome"/>
</dbReference>
<dbReference type="SUPFAM" id="SSF52833">
    <property type="entry name" value="Thioredoxin-like"/>
    <property type="match status" value="1"/>
</dbReference>
<evidence type="ECO:0000313" key="4">
    <source>
        <dbReference type="Proteomes" id="UP000000238"/>
    </source>
</evidence>
<evidence type="ECO:0000256" key="1">
    <source>
        <dbReference type="SAM" id="SignalP"/>
    </source>
</evidence>
<keyword evidence="4" id="KW-1185">Reference proteome</keyword>
<keyword evidence="3" id="KW-0413">Isomerase</keyword>
<protein>
    <submittedName>
        <fullName evidence="3">Thiol-disulfide isomerase and thioredoxins</fullName>
    </submittedName>
</protein>
<accession>Q2SGB1</accession>
<dbReference type="PROSITE" id="PS51352">
    <property type="entry name" value="THIOREDOXIN_2"/>
    <property type="match status" value="1"/>
</dbReference>
<dbReference type="eggNOG" id="COG0526">
    <property type="taxonomic scope" value="Bacteria"/>
</dbReference>
<feature type="domain" description="Thioredoxin" evidence="2">
    <location>
        <begin position="15"/>
        <end position="152"/>
    </location>
</feature>
<dbReference type="Gene3D" id="3.40.30.10">
    <property type="entry name" value="Glutaredoxin"/>
    <property type="match status" value="1"/>
</dbReference>
<proteinExistence type="predicted"/>
<dbReference type="AlphaFoldDB" id="Q2SGB1"/>
<name>Q2SGB1_HAHCH</name>
<dbReference type="HOGENOM" id="CLU_110678_0_0_6"/>
<dbReference type="InterPro" id="IPR013766">
    <property type="entry name" value="Thioredoxin_domain"/>
</dbReference>
<dbReference type="GO" id="GO:0016853">
    <property type="term" value="F:isomerase activity"/>
    <property type="evidence" value="ECO:0007669"/>
    <property type="project" value="UniProtKB-KW"/>
</dbReference>
<feature type="chain" id="PRO_5004215702" evidence="1">
    <location>
        <begin position="20"/>
        <end position="152"/>
    </location>
</feature>
<dbReference type="KEGG" id="hch:HCH_03571"/>
<dbReference type="STRING" id="349521.HCH_03571"/>
<gene>
    <name evidence="3" type="ordered locus">HCH_03571</name>
</gene>
<feature type="signal peptide" evidence="1">
    <location>
        <begin position="1"/>
        <end position="19"/>
    </location>
</feature>
<organism evidence="3 4">
    <name type="scientific">Hahella chejuensis (strain KCTC 2396)</name>
    <dbReference type="NCBI Taxonomy" id="349521"/>
    <lineage>
        <taxon>Bacteria</taxon>
        <taxon>Pseudomonadati</taxon>
        <taxon>Pseudomonadota</taxon>
        <taxon>Gammaproteobacteria</taxon>
        <taxon>Oceanospirillales</taxon>
        <taxon>Hahellaceae</taxon>
        <taxon>Hahella</taxon>
    </lineage>
</organism>